<accession>A0A9R0IEE0</accession>
<organism evidence="2 3">
    <name type="scientific">Spinacia oleracea</name>
    <name type="common">Spinach</name>
    <dbReference type="NCBI Taxonomy" id="3562"/>
    <lineage>
        <taxon>Eukaryota</taxon>
        <taxon>Viridiplantae</taxon>
        <taxon>Streptophyta</taxon>
        <taxon>Embryophyta</taxon>
        <taxon>Tracheophyta</taxon>
        <taxon>Spermatophyta</taxon>
        <taxon>Magnoliopsida</taxon>
        <taxon>eudicotyledons</taxon>
        <taxon>Gunneridae</taxon>
        <taxon>Pentapetalae</taxon>
        <taxon>Caryophyllales</taxon>
        <taxon>Chenopodiaceae</taxon>
        <taxon>Chenopodioideae</taxon>
        <taxon>Anserineae</taxon>
        <taxon>Spinacia</taxon>
    </lineage>
</organism>
<dbReference type="InterPro" id="IPR003676">
    <property type="entry name" value="SAUR_fam"/>
</dbReference>
<reference evidence="3" key="2">
    <citation type="submission" date="2025-08" db="UniProtKB">
        <authorList>
            <consortium name="RefSeq"/>
        </authorList>
    </citation>
    <scope>IDENTIFICATION</scope>
    <source>
        <tissue evidence="3">Leaf</tissue>
    </source>
</reference>
<dbReference type="GO" id="GO:0009733">
    <property type="term" value="P:response to auxin"/>
    <property type="evidence" value="ECO:0007669"/>
    <property type="project" value="InterPro"/>
</dbReference>
<comment type="similarity">
    <text evidence="1">Belongs to the ARG7 family.</text>
</comment>
<evidence type="ECO:0000256" key="1">
    <source>
        <dbReference type="ARBA" id="ARBA00006974"/>
    </source>
</evidence>
<proteinExistence type="inferred from homology"/>
<dbReference type="GeneID" id="110787410"/>
<keyword evidence="2" id="KW-1185">Reference proteome</keyword>
<evidence type="ECO:0000313" key="3">
    <source>
        <dbReference type="RefSeq" id="XP_021847723.2"/>
    </source>
</evidence>
<protein>
    <submittedName>
        <fullName evidence="3">Auxin-responsive protein SAUR21-like</fullName>
    </submittedName>
</protein>
<dbReference type="RefSeq" id="XP_021847723.2">
    <property type="nucleotide sequence ID" value="XM_021992031.2"/>
</dbReference>
<evidence type="ECO:0000313" key="2">
    <source>
        <dbReference type="Proteomes" id="UP000813463"/>
    </source>
</evidence>
<dbReference type="AlphaFoldDB" id="A0A9R0IEE0"/>
<dbReference type="KEGG" id="soe:110787410"/>
<reference evidence="2" key="1">
    <citation type="journal article" date="2021" name="Nat. Commun.">
        <title>Genomic analyses provide insights into spinach domestication and the genetic basis of agronomic traits.</title>
        <authorList>
            <person name="Cai X."/>
            <person name="Sun X."/>
            <person name="Xu C."/>
            <person name="Sun H."/>
            <person name="Wang X."/>
            <person name="Ge C."/>
            <person name="Zhang Z."/>
            <person name="Wang Q."/>
            <person name="Fei Z."/>
            <person name="Jiao C."/>
            <person name="Wang Q."/>
        </authorList>
    </citation>
    <scope>NUCLEOTIDE SEQUENCE [LARGE SCALE GENOMIC DNA]</scope>
    <source>
        <strain evidence="2">cv. Varoflay</strain>
    </source>
</reference>
<dbReference type="Proteomes" id="UP000813463">
    <property type="component" value="Chromosome 1"/>
</dbReference>
<sequence length="109" mass="12050">MGIQLMEKVQAKRILMKTLANKKVTSSSSSSSSSSWNGEVPKGHVVVYVGKSCKKRQVIPICYLNHALFQSLLRDVEEEFGFGHSMGGLTIPCDEDYFSSLLSHIRSSP</sequence>
<dbReference type="Pfam" id="PF02519">
    <property type="entry name" value="Auxin_inducible"/>
    <property type="match status" value="1"/>
</dbReference>
<dbReference type="PANTHER" id="PTHR31929">
    <property type="entry name" value="SAUR-LIKE AUXIN-RESPONSIVE PROTEIN FAMILY-RELATED"/>
    <property type="match status" value="1"/>
</dbReference>
<gene>
    <name evidence="3" type="primary">LOC110787410</name>
</gene>
<name>A0A9R0IEE0_SPIOL</name>